<accession>A0A927AN61</accession>
<evidence type="ECO:0000313" key="2">
    <source>
        <dbReference type="Proteomes" id="UP000598820"/>
    </source>
</evidence>
<evidence type="ECO:0000313" key="1">
    <source>
        <dbReference type="EMBL" id="MBD2701189.1"/>
    </source>
</evidence>
<organism evidence="1 2">
    <name type="scientific">Spirosoma profusum</name>
    <dbReference type="NCBI Taxonomy" id="2771354"/>
    <lineage>
        <taxon>Bacteria</taxon>
        <taxon>Pseudomonadati</taxon>
        <taxon>Bacteroidota</taxon>
        <taxon>Cytophagia</taxon>
        <taxon>Cytophagales</taxon>
        <taxon>Cytophagaceae</taxon>
        <taxon>Spirosoma</taxon>
    </lineage>
</organism>
<gene>
    <name evidence="1" type="ORF">IC229_11120</name>
</gene>
<sequence>MTRSHYIPGPKKTSLQAALPNQTFADATYLLIRPHDMCRLLRYAHVDEVITPAICTALTDSRTDARSIRVKASALEEVVSDYISRSPALWILYFFFPQTSHLNLSVIEQPLYDFGQWFRSEHTSVCFKKAFLFLAGDLFCKITTNHP</sequence>
<dbReference type="Proteomes" id="UP000598820">
    <property type="component" value="Unassembled WGS sequence"/>
</dbReference>
<protein>
    <submittedName>
        <fullName evidence="1">Uncharacterized protein</fullName>
    </submittedName>
</protein>
<dbReference type="RefSeq" id="WP_190887039.1">
    <property type="nucleotide sequence ID" value="NZ_JACWZY010000007.1"/>
</dbReference>
<keyword evidence="2" id="KW-1185">Reference proteome</keyword>
<dbReference type="EMBL" id="JACWZY010000007">
    <property type="protein sequence ID" value="MBD2701189.1"/>
    <property type="molecule type" value="Genomic_DNA"/>
</dbReference>
<reference evidence="1" key="1">
    <citation type="submission" date="2020-09" db="EMBL/GenBank/DDBJ databases">
        <authorList>
            <person name="Kim M.K."/>
        </authorList>
    </citation>
    <scope>NUCLEOTIDE SEQUENCE</scope>
    <source>
        <strain evidence="1">BT702</strain>
    </source>
</reference>
<dbReference type="AlphaFoldDB" id="A0A927AN61"/>
<comment type="caution">
    <text evidence="1">The sequence shown here is derived from an EMBL/GenBank/DDBJ whole genome shotgun (WGS) entry which is preliminary data.</text>
</comment>
<proteinExistence type="predicted"/>
<name>A0A927AN61_9BACT</name>